<gene>
    <name evidence="1" type="ORF">POPTR_T157200</name>
</gene>
<dbReference type="AlphaFoldDB" id="A0A2K1R4R8"/>
<sequence>MQLVNTNHKLTNRDQTFFARKTLQFSFQDAQLLDSSQFSKLNTALMVENVLEKRKQHPFLLSSVNHQ</sequence>
<proteinExistence type="predicted"/>
<evidence type="ECO:0000313" key="1">
    <source>
        <dbReference type="EMBL" id="PNS22285.1"/>
    </source>
</evidence>
<protein>
    <submittedName>
        <fullName evidence="1">Uncharacterized protein</fullName>
    </submittedName>
</protein>
<dbReference type="InParanoid" id="A0A2K1R4R8"/>
<accession>A0A2K1R4R8</accession>
<reference evidence="1" key="2">
    <citation type="submission" date="2017-07" db="EMBL/GenBank/DDBJ databases">
        <title>WGS assembly of Populus trichocarpa.</title>
        <authorList>
            <person name="Tuskan G."/>
            <person name="Difazio S."/>
            <person name="Jansson S."/>
            <person name="Bohlmann J."/>
            <person name="Grigoriev I."/>
            <person name="Hellsten U."/>
            <person name="Putnam N."/>
            <person name="Ralph S."/>
            <person name="Rombauts S."/>
            <person name="Salamov A."/>
            <person name="Schein J."/>
            <person name="Sterck L."/>
            <person name="Aerts A."/>
            <person name="Bhalerao R."/>
            <person name="Bhalerao R."/>
            <person name="Blaudez D."/>
            <person name="Boerjan W."/>
            <person name="Brun A."/>
            <person name="Brunner A."/>
            <person name="Busov V."/>
            <person name="Campbell M."/>
            <person name="Carlson J."/>
            <person name="Chalot M."/>
            <person name="Chapman J."/>
            <person name="Chen G."/>
            <person name="Cooper D."/>
            <person name="Coutinho P."/>
            <person name="Couturier J."/>
            <person name="Covert S."/>
            <person name="Cronk Q."/>
            <person name="Cunningham R."/>
            <person name="Davis J."/>
            <person name="Degroeve S."/>
            <person name="Dejardin A."/>
            <person name="Depamphilis C."/>
            <person name="Detter J."/>
            <person name="Dirks B."/>
            <person name="Dubchak I."/>
            <person name="Duplessis S."/>
            <person name="Ehlting J."/>
            <person name="Ellis B."/>
            <person name="Gendler K."/>
            <person name="Goodstein D."/>
            <person name="Gribskov M."/>
            <person name="Grimwood J."/>
            <person name="Groover A."/>
            <person name="Gunter L."/>
            <person name="Hamberger B."/>
            <person name="Heinze B."/>
            <person name="Helariutta Y."/>
            <person name="Henrissat B."/>
            <person name="Holligan D."/>
            <person name="Holt R."/>
            <person name="Huang W."/>
            <person name="Islam-Faridi N."/>
            <person name="Jones S."/>
            <person name="Jones-Rhoades M."/>
            <person name="Jorgensen R."/>
            <person name="Joshi C."/>
            <person name="Kangasjarvi J."/>
            <person name="Karlsson J."/>
            <person name="Kelleher C."/>
            <person name="Kirkpatrick R."/>
            <person name="Kirst M."/>
            <person name="Kohler A."/>
            <person name="Kalluri U."/>
            <person name="Larimer F."/>
            <person name="Leebens-Mack J."/>
            <person name="Leple J."/>
            <person name="Locascio P."/>
            <person name="Lou Y."/>
            <person name="Lucas S."/>
            <person name="Martin F."/>
            <person name="Montanini B."/>
            <person name="Napoli C."/>
            <person name="Nelson D."/>
            <person name="Nelson C."/>
            <person name="Nieminen K."/>
            <person name="Nilsson O."/>
            <person name="Pereda V."/>
            <person name="Peter G."/>
            <person name="Philippe R."/>
            <person name="Pilate G."/>
            <person name="Poliakov A."/>
            <person name="Razumovskaya J."/>
            <person name="Richardson P."/>
            <person name="Rinaldi C."/>
            <person name="Ritland K."/>
            <person name="Rouze P."/>
            <person name="Ryaboy D."/>
            <person name="Schmutz J."/>
            <person name="Schrader J."/>
            <person name="Segerman B."/>
            <person name="Shin H."/>
            <person name="Siddiqui A."/>
            <person name="Sterky F."/>
            <person name="Terry A."/>
            <person name="Tsai C."/>
            <person name="Uberbacher E."/>
            <person name="Unneberg P."/>
            <person name="Vahala J."/>
            <person name="Wall K."/>
            <person name="Wessler S."/>
            <person name="Yang G."/>
            <person name="Yin T."/>
            <person name="Douglas C."/>
            <person name="Marra M."/>
            <person name="Sandberg G."/>
            <person name="Van De Peer Y."/>
            <person name="Rokhsar D."/>
        </authorList>
    </citation>
    <scope>NUCLEOTIDE SEQUENCE</scope>
    <source>
        <strain evidence="1">Nisqually-1</strain>
    </source>
</reference>
<dbReference type="EMBL" id="KZ623605">
    <property type="protein sequence ID" value="PNS22285.1"/>
    <property type="molecule type" value="Genomic_DNA"/>
</dbReference>
<reference evidence="1" key="1">
    <citation type="journal article" date="2006" name="Science">
        <title>The genome of black cottonwood, Populus trichocarpa (Torr. &amp; Gray).</title>
        <authorList>
            <person name="Tuskan G.A."/>
            <person name="Difazio S."/>
            <person name="Jansson S."/>
            <person name="Bohlmann J."/>
            <person name="Grigoriev I."/>
            <person name="Hellsten U."/>
            <person name="Putnam N."/>
            <person name="Ralph S."/>
            <person name="Rombauts S."/>
            <person name="Salamov A."/>
            <person name="Schein J."/>
            <person name="Sterck L."/>
            <person name="Aerts A."/>
            <person name="Bhalerao R.R."/>
            <person name="Bhalerao R.P."/>
            <person name="Blaudez D."/>
            <person name="Boerjan W."/>
            <person name="Brun A."/>
            <person name="Brunner A."/>
            <person name="Busov V."/>
            <person name="Campbell M."/>
            <person name="Carlson J."/>
            <person name="Chalot M."/>
            <person name="Chapman J."/>
            <person name="Chen G.L."/>
            <person name="Cooper D."/>
            <person name="Coutinho P.M."/>
            <person name="Couturier J."/>
            <person name="Covert S."/>
            <person name="Cronk Q."/>
            <person name="Cunningham R."/>
            <person name="Davis J."/>
            <person name="Degroeve S."/>
            <person name="Dejardin A."/>
            <person name="Depamphilis C."/>
            <person name="Detter J."/>
            <person name="Dirks B."/>
            <person name="Dubchak I."/>
            <person name="Duplessis S."/>
            <person name="Ehlting J."/>
            <person name="Ellis B."/>
            <person name="Gendler K."/>
            <person name="Goodstein D."/>
            <person name="Gribskov M."/>
            <person name="Grimwood J."/>
            <person name="Groover A."/>
            <person name="Gunter L."/>
            <person name="Hamberger B."/>
            <person name="Heinze B."/>
            <person name="Helariutta Y."/>
            <person name="Henrissat B."/>
            <person name="Holligan D."/>
            <person name="Holt R."/>
            <person name="Huang W."/>
            <person name="Islam-Faridi N."/>
            <person name="Jones S."/>
            <person name="Jones-Rhoades M."/>
            <person name="Jorgensen R."/>
            <person name="Joshi C."/>
            <person name="Kangasjarvi J."/>
            <person name="Karlsson J."/>
            <person name="Kelleher C."/>
            <person name="Kirkpatrick R."/>
            <person name="Kirst M."/>
            <person name="Kohler A."/>
            <person name="Kalluri U."/>
            <person name="Larimer F."/>
            <person name="Leebens-Mack J."/>
            <person name="Leple J.C."/>
            <person name="Locascio P."/>
            <person name="Lou Y."/>
            <person name="Lucas S."/>
            <person name="Martin F."/>
            <person name="Montanini B."/>
            <person name="Napoli C."/>
            <person name="Nelson D.R."/>
            <person name="Nelson C."/>
            <person name="Nieminen K."/>
            <person name="Nilsson O."/>
            <person name="Pereda V."/>
            <person name="Peter G."/>
            <person name="Philippe R."/>
            <person name="Pilate G."/>
            <person name="Poliakov A."/>
            <person name="Razumovskaya J."/>
            <person name="Richardson P."/>
            <person name="Rinaldi C."/>
            <person name="Ritland K."/>
            <person name="Rouze P."/>
            <person name="Ryaboy D."/>
            <person name="Schmutz J."/>
            <person name="Schrader J."/>
            <person name="Segerman B."/>
            <person name="Shin H."/>
            <person name="Siddiqui A."/>
            <person name="Sterky F."/>
            <person name="Terry A."/>
            <person name="Tsai C.J."/>
            <person name="Uberbacher E."/>
            <person name="Unneberg P."/>
            <person name="Vahala J."/>
            <person name="Wall K."/>
            <person name="Wessler S."/>
            <person name="Yang G."/>
            <person name="Yin T."/>
            <person name="Douglas C."/>
            <person name="Marra M."/>
            <person name="Sandberg G."/>
            <person name="Van de Peer Y."/>
            <person name="Rokhsar D."/>
        </authorList>
    </citation>
    <scope>NUCLEOTIDE SEQUENCE [LARGE SCALE GENOMIC DNA]</scope>
    <source>
        <strain evidence="1">Nisqually-1</strain>
    </source>
</reference>
<name>A0A2K1R4R8_POPTR</name>
<organism evidence="1">
    <name type="scientific">Populus trichocarpa</name>
    <name type="common">Western balsam poplar</name>
    <name type="synonym">Populus balsamifera subsp. trichocarpa</name>
    <dbReference type="NCBI Taxonomy" id="3694"/>
    <lineage>
        <taxon>Eukaryota</taxon>
        <taxon>Viridiplantae</taxon>
        <taxon>Streptophyta</taxon>
        <taxon>Embryophyta</taxon>
        <taxon>Tracheophyta</taxon>
        <taxon>Spermatophyta</taxon>
        <taxon>Magnoliopsida</taxon>
        <taxon>eudicotyledons</taxon>
        <taxon>Gunneridae</taxon>
        <taxon>Pentapetalae</taxon>
        <taxon>rosids</taxon>
        <taxon>fabids</taxon>
        <taxon>Malpighiales</taxon>
        <taxon>Salicaceae</taxon>
        <taxon>Saliceae</taxon>
        <taxon>Populus</taxon>
    </lineage>
</organism>